<evidence type="ECO:0000313" key="3">
    <source>
        <dbReference type="Proteomes" id="UP000231742"/>
    </source>
</evidence>
<feature type="transmembrane region" description="Helical" evidence="1">
    <location>
        <begin position="158"/>
        <end position="178"/>
    </location>
</feature>
<feature type="transmembrane region" description="Helical" evidence="1">
    <location>
        <begin position="102"/>
        <end position="122"/>
    </location>
</feature>
<organism evidence="2 3">
    <name type="scientific">Salinibacterium amurskyense</name>
    <dbReference type="NCBI Taxonomy" id="205941"/>
    <lineage>
        <taxon>Bacteria</taxon>
        <taxon>Bacillati</taxon>
        <taxon>Actinomycetota</taxon>
        <taxon>Actinomycetes</taxon>
        <taxon>Micrococcales</taxon>
        <taxon>Microbacteriaceae</taxon>
        <taxon>Salinibacterium</taxon>
    </lineage>
</organism>
<name>A0A2M9D6X6_9MICO</name>
<keyword evidence="1" id="KW-1133">Transmembrane helix</keyword>
<feature type="transmembrane region" description="Helical" evidence="1">
    <location>
        <begin position="42"/>
        <end position="64"/>
    </location>
</feature>
<keyword evidence="1" id="KW-0472">Membrane</keyword>
<dbReference type="Proteomes" id="UP000231742">
    <property type="component" value="Unassembled WGS sequence"/>
</dbReference>
<dbReference type="EMBL" id="PGFH01000001">
    <property type="protein sequence ID" value="PJJ81464.1"/>
    <property type="molecule type" value="Genomic_DNA"/>
</dbReference>
<proteinExistence type="predicted"/>
<comment type="caution">
    <text evidence="2">The sequence shown here is derived from an EMBL/GenBank/DDBJ whole genome shotgun (WGS) entry which is preliminary data.</text>
</comment>
<keyword evidence="1" id="KW-0812">Transmembrane</keyword>
<evidence type="ECO:0000313" key="2">
    <source>
        <dbReference type="EMBL" id="PJJ81464.1"/>
    </source>
</evidence>
<keyword evidence="3" id="KW-1185">Reference proteome</keyword>
<accession>A0A2M9D6X6</accession>
<dbReference type="AlphaFoldDB" id="A0A2M9D6X6"/>
<sequence>MSGLFSQQSPARYARSLERHSDAMIAAANTNGRALPSDTTPYNFGLGAFLSLFAIPLAIAAAVLVGLLGFGIGGILGAFGMLTAFQLFALGSRQTITRGRDFMFALVVGTIATVLGALAGLLSDLFSTFVARGGTTGIIEDILMGRAEFPFPIQAEYIAVPLIVAAVLAILVIVMNGAKALAAHRESIIAKANAAATSATTRLETSRQALSSSATNSANAANKFANHVMTINASSPGIILNGKPLDEQEITKGFSSKLSDLAHKAIRAWSGLRTER</sequence>
<gene>
    <name evidence="2" type="ORF">CLV85_0641</name>
</gene>
<dbReference type="RefSeq" id="WP_229820354.1">
    <property type="nucleotide sequence ID" value="NZ_BMZU01000001.1"/>
</dbReference>
<reference evidence="2 3" key="1">
    <citation type="submission" date="2017-11" db="EMBL/GenBank/DDBJ databases">
        <title>Genomic Encyclopedia of Archaeal and Bacterial Type Strains, Phase II (KMG-II): From Individual Species to Whole Genera.</title>
        <authorList>
            <person name="Goeker M."/>
        </authorList>
    </citation>
    <scope>NUCLEOTIDE SEQUENCE [LARGE SCALE GENOMIC DNA]</scope>
    <source>
        <strain evidence="2 3">DSM 16400</strain>
    </source>
</reference>
<evidence type="ECO:0000256" key="1">
    <source>
        <dbReference type="SAM" id="Phobius"/>
    </source>
</evidence>
<feature type="transmembrane region" description="Helical" evidence="1">
    <location>
        <begin position="70"/>
        <end position="90"/>
    </location>
</feature>
<protein>
    <submittedName>
        <fullName evidence="2">Uncharacterized protein</fullName>
    </submittedName>
</protein>